<evidence type="ECO:0000313" key="2">
    <source>
        <dbReference type="EMBL" id="VFU26654.1"/>
    </source>
</evidence>
<accession>A0A6N2KE69</accession>
<evidence type="ECO:0000256" key="1">
    <source>
        <dbReference type="SAM" id="MobiDB-lite"/>
    </source>
</evidence>
<feature type="region of interest" description="Disordered" evidence="1">
    <location>
        <begin position="1"/>
        <end position="25"/>
    </location>
</feature>
<feature type="compositionally biased region" description="Basic residues" evidence="1">
    <location>
        <begin position="1"/>
        <end position="14"/>
    </location>
</feature>
<proteinExistence type="predicted"/>
<sequence>MRLHTKRKGKRRMLCKNSKQPSLFQ</sequence>
<dbReference type="EMBL" id="CAADRP010000324">
    <property type="protein sequence ID" value="VFU26654.1"/>
    <property type="molecule type" value="Genomic_DNA"/>
</dbReference>
<name>A0A6N2KE69_SALVM</name>
<reference evidence="2" key="1">
    <citation type="submission" date="2019-03" db="EMBL/GenBank/DDBJ databases">
        <authorList>
            <person name="Mank J."/>
            <person name="Almeida P."/>
        </authorList>
    </citation>
    <scope>NUCLEOTIDE SEQUENCE</scope>
    <source>
        <strain evidence="2">78183</strain>
    </source>
</reference>
<protein>
    <submittedName>
        <fullName evidence="2">Uncharacterized protein</fullName>
    </submittedName>
</protein>
<gene>
    <name evidence="2" type="ORF">SVIM_LOCUS73052</name>
</gene>
<organism evidence="2">
    <name type="scientific">Salix viminalis</name>
    <name type="common">Common osier</name>
    <name type="synonym">Basket willow</name>
    <dbReference type="NCBI Taxonomy" id="40686"/>
    <lineage>
        <taxon>Eukaryota</taxon>
        <taxon>Viridiplantae</taxon>
        <taxon>Streptophyta</taxon>
        <taxon>Embryophyta</taxon>
        <taxon>Tracheophyta</taxon>
        <taxon>Spermatophyta</taxon>
        <taxon>Magnoliopsida</taxon>
        <taxon>eudicotyledons</taxon>
        <taxon>Gunneridae</taxon>
        <taxon>Pentapetalae</taxon>
        <taxon>rosids</taxon>
        <taxon>fabids</taxon>
        <taxon>Malpighiales</taxon>
        <taxon>Salicaceae</taxon>
        <taxon>Saliceae</taxon>
        <taxon>Salix</taxon>
    </lineage>
</organism>
<dbReference type="AlphaFoldDB" id="A0A6N2KE69"/>